<proteinExistence type="predicted"/>
<dbReference type="AlphaFoldDB" id="A0A6J4HXM9"/>
<feature type="non-terminal residue" evidence="2">
    <location>
        <position position="56"/>
    </location>
</feature>
<evidence type="ECO:0000256" key="1">
    <source>
        <dbReference type="SAM" id="MobiDB-lite"/>
    </source>
</evidence>
<protein>
    <submittedName>
        <fullName evidence="2">Twin-arginine translocation protein TatA</fullName>
    </submittedName>
</protein>
<name>A0A6J4HXM9_9ACTN</name>
<gene>
    <name evidence="2" type="ORF">AVDCRST_MAG50-1221</name>
</gene>
<feature type="region of interest" description="Disordered" evidence="1">
    <location>
        <begin position="33"/>
        <end position="56"/>
    </location>
</feature>
<sequence length="56" mass="5726">CRASGPPSCSSCSPSCSCCSAAPSSPSWLDPWAARRRSSRKASSPPRSQATVLLGS</sequence>
<accession>A0A6J4HXM9</accession>
<evidence type="ECO:0000313" key="2">
    <source>
        <dbReference type="EMBL" id="CAA9233981.1"/>
    </source>
</evidence>
<feature type="non-terminal residue" evidence="2">
    <location>
        <position position="1"/>
    </location>
</feature>
<reference evidence="2" key="1">
    <citation type="submission" date="2020-02" db="EMBL/GenBank/DDBJ databases">
        <authorList>
            <person name="Meier V. D."/>
        </authorList>
    </citation>
    <scope>NUCLEOTIDE SEQUENCE</scope>
    <source>
        <strain evidence="2">AVDCRST_MAG50</strain>
    </source>
</reference>
<dbReference type="EMBL" id="CADCTF010000065">
    <property type="protein sequence ID" value="CAA9233981.1"/>
    <property type="molecule type" value="Genomic_DNA"/>
</dbReference>
<organism evidence="2">
    <name type="scientific">uncultured Acidimicrobiales bacterium</name>
    <dbReference type="NCBI Taxonomy" id="310071"/>
    <lineage>
        <taxon>Bacteria</taxon>
        <taxon>Bacillati</taxon>
        <taxon>Actinomycetota</taxon>
        <taxon>Acidimicrobiia</taxon>
        <taxon>Acidimicrobiales</taxon>
        <taxon>environmental samples</taxon>
    </lineage>
</organism>